<accession>A0AA40DBK9</accession>
<reference evidence="3" key="1">
    <citation type="submission" date="2023-06" db="EMBL/GenBank/DDBJ databases">
        <title>Genome-scale phylogeny and comparative genomics of the fungal order Sordariales.</title>
        <authorList>
            <consortium name="Lawrence Berkeley National Laboratory"/>
            <person name="Hensen N."/>
            <person name="Bonometti L."/>
            <person name="Westerberg I."/>
            <person name="Brannstrom I.O."/>
            <person name="Guillou S."/>
            <person name="Cros-Aarteil S."/>
            <person name="Calhoun S."/>
            <person name="Haridas S."/>
            <person name="Kuo A."/>
            <person name="Mondo S."/>
            <person name="Pangilinan J."/>
            <person name="Riley R."/>
            <person name="Labutti K."/>
            <person name="Andreopoulos B."/>
            <person name="Lipzen A."/>
            <person name="Chen C."/>
            <person name="Yanf M."/>
            <person name="Daum C."/>
            <person name="Ng V."/>
            <person name="Clum A."/>
            <person name="Steindorff A."/>
            <person name="Ohm R."/>
            <person name="Martin F."/>
            <person name="Silar P."/>
            <person name="Natvig D."/>
            <person name="Lalanne C."/>
            <person name="Gautier V."/>
            <person name="Ament-Velasquez S.L."/>
            <person name="Kruys A."/>
            <person name="Hutchinson M.I."/>
            <person name="Powell A.J."/>
            <person name="Barry K."/>
            <person name="Miller A.N."/>
            <person name="Grigoriev I.V."/>
            <person name="Debuchy R."/>
            <person name="Gladieux P."/>
            <person name="Thoren M.H."/>
            <person name="Johannesson H."/>
        </authorList>
    </citation>
    <scope>NUCLEOTIDE SEQUENCE</scope>
    <source>
        <strain evidence="3">CBS 307.81</strain>
    </source>
</reference>
<evidence type="ECO:0000313" key="3">
    <source>
        <dbReference type="EMBL" id="KAK0670503.1"/>
    </source>
</evidence>
<name>A0AA40DBK9_9PEZI</name>
<evidence type="ECO:0000256" key="1">
    <source>
        <dbReference type="SAM" id="Coils"/>
    </source>
</evidence>
<sequence length="271" mass="30760">PILFYITRDTSHQDTTKNITTQDHTRPIHNFKSSPQSHHISLPTQTNKMEGISCVRCGRQLRPDQAEYCSECKRKNPAPLPSNPYEQQQQQQYDPYAIAGPSNAPPPPDQQESSLYDEKVYNYNAQPGTSTSSRRELEQMCRMQNDQIKRAREIHYQVLSWDREAAHWKDKDKAKFEEAKTQSERFRGSLSKLENKWLSWNKGQVVVTPDGFIQKGQIQEMGERVRKELWAQPKLKLGVAKKQKEKDENGKGKGSGGGGGSGSGSGSGKKR</sequence>
<feature type="compositionally biased region" description="Basic and acidic residues" evidence="2">
    <location>
        <begin position="242"/>
        <end position="251"/>
    </location>
</feature>
<dbReference type="EMBL" id="JAULSY010000031">
    <property type="protein sequence ID" value="KAK0670503.1"/>
    <property type="molecule type" value="Genomic_DNA"/>
</dbReference>
<feature type="non-terminal residue" evidence="3">
    <location>
        <position position="1"/>
    </location>
</feature>
<dbReference type="Proteomes" id="UP001174997">
    <property type="component" value="Unassembled WGS sequence"/>
</dbReference>
<feature type="compositionally biased region" description="Polar residues" evidence="2">
    <location>
        <begin position="31"/>
        <end position="45"/>
    </location>
</feature>
<evidence type="ECO:0000313" key="4">
    <source>
        <dbReference type="Proteomes" id="UP001174997"/>
    </source>
</evidence>
<feature type="region of interest" description="Disordered" evidence="2">
    <location>
        <begin position="6"/>
        <end position="45"/>
    </location>
</feature>
<evidence type="ECO:0000256" key="2">
    <source>
        <dbReference type="SAM" id="MobiDB-lite"/>
    </source>
</evidence>
<keyword evidence="4" id="KW-1185">Reference proteome</keyword>
<dbReference type="AlphaFoldDB" id="A0AA40DBK9"/>
<feature type="compositionally biased region" description="Gly residues" evidence="2">
    <location>
        <begin position="252"/>
        <end position="271"/>
    </location>
</feature>
<protein>
    <submittedName>
        <fullName evidence="3">Uncharacterized protein</fullName>
    </submittedName>
</protein>
<feature type="coiled-coil region" evidence="1">
    <location>
        <begin position="134"/>
        <end position="196"/>
    </location>
</feature>
<comment type="caution">
    <text evidence="3">The sequence shown here is derived from an EMBL/GenBank/DDBJ whole genome shotgun (WGS) entry which is preliminary data.</text>
</comment>
<feature type="region of interest" description="Disordered" evidence="2">
    <location>
        <begin position="236"/>
        <end position="271"/>
    </location>
</feature>
<gene>
    <name evidence="3" type="ORF">QBC41DRAFT_388649</name>
</gene>
<proteinExistence type="predicted"/>
<keyword evidence="1" id="KW-0175">Coiled coil</keyword>
<organism evidence="3 4">
    <name type="scientific">Cercophora samala</name>
    <dbReference type="NCBI Taxonomy" id="330535"/>
    <lineage>
        <taxon>Eukaryota</taxon>
        <taxon>Fungi</taxon>
        <taxon>Dikarya</taxon>
        <taxon>Ascomycota</taxon>
        <taxon>Pezizomycotina</taxon>
        <taxon>Sordariomycetes</taxon>
        <taxon>Sordariomycetidae</taxon>
        <taxon>Sordariales</taxon>
        <taxon>Lasiosphaeriaceae</taxon>
        <taxon>Cercophora</taxon>
    </lineage>
</organism>